<dbReference type="Gramene" id="ORGLA12G0108100.1">
    <property type="protein sequence ID" value="ORGLA12G0108100.1"/>
    <property type="gene ID" value="ORGLA12G0108100"/>
</dbReference>
<reference evidence="1 2" key="2">
    <citation type="submission" date="2018-04" db="EMBL/GenBank/DDBJ databases">
        <title>OglaRS2 (Oryza glaberrima Reference Sequence Version 2).</title>
        <authorList>
            <person name="Zhang J."/>
            <person name="Kudrna D."/>
            <person name="Lee S."/>
            <person name="Talag J."/>
            <person name="Rajasekar S."/>
            <person name="Wing R.A."/>
        </authorList>
    </citation>
    <scope>NUCLEOTIDE SEQUENCE [LARGE SCALE GENOMIC DNA]</scope>
    <source>
        <strain evidence="1 2">cv. IRGC 96717</strain>
    </source>
</reference>
<dbReference type="InterPro" id="IPR052957">
    <property type="entry name" value="Auxin_embryo_med"/>
</dbReference>
<dbReference type="EnsemblPlants" id="ORGLA12G0108100.1">
    <property type="protein sequence ID" value="ORGLA12G0108100.1"/>
    <property type="gene ID" value="ORGLA12G0108100"/>
</dbReference>
<dbReference type="PANTHER" id="PTHR32387:SF3">
    <property type="entry name" value="ATP_DNA BINDING PROTEIN"/>
    <property type="match status" value="1"/>
</dbReference>
<reference evidence="1" key="1">
    <citation type="submission" date="2015-06" db="UniProtKB">
        <authorList>
            <consortium name="EnsemblPlants"/>
        </authorList>
    </citation>
    <scope>IDENTIFICATION</scope>
</reference>
<dbReference type="HOGENOM" id="CLU_206151_0_0_1"/>
<keyword evidence="2" id="KW-1185">Reference proteome</keyword>
<evidence type="ECO:0000313" key="2">
    <source>
        <dbReference type="Proteomes" id="UP000007306"/>
    </source>
</evidence>
<dbReference type="PANTHER" id="PTHR32387">
    <property type="entry name" value="WU:FJ29H11"/>
    <property type="match status" value="1"/>
</dbReference>
<dbReference type="AlphaFoldDB" id="I1R6C5"/>
<proteinExistence type="predicted"/>
<sequence length="70" mass="8073">MASPAALTAAAAAREHVERIRRERFYIGREERNPLAEDIHQAVTYLSQELYSKDLHFLMELIQVGVYLIT</sequence>
<dbReference type="STRING" id="4538.I1R6C5"/>
<accession>I1R6C5</accession>
<name>I1R6C5_ORYGL</name>
<organism evidence="1 2">
    <name type="scientific">Oryza glaberrima</name>
    <name type="common">African rice</name>
    <dbReference type="NCBI Taxonomy" id="4538"/>
    <lineage>
        <taxon>Eukaryota</taxon>
        <taxon>Viridiplantae</taxon>
        <taxon>Streptophyta</taxon>
        <taxon>Embryophyta</taxon>
        <taxon>Tracheophyta</taxon>
        <taxon>Spermatophyta</taxon>
        <taxon>Magnoliopsida</taxon>
        <taxon>Liliopsida</taxon>
        <taxon>Poales</taxon>
        <taxon>Poaceae</taxon>
        <taxon>BOP clade</taxon>
        <taxon>Oryzoideae</taxon>
        <taxon>Oryzeae</taxon>
        <taxon>Oryzinae</taxon>
        <taxon>Oryza</taxon>
    </lineage>
</organism>
<dbReference type="Proteomes" id="UP000007306">
    <property type="component" value="Chromosome 12"/>
</dbReference>
<dbReference type="OMA" id="LMELIQV"/>
<protein>
    <submittedName>
        <fullName evidence="1">Uncharacterized protein</fullName>
    </submittedName>
</protein>
<evidence type="ECO:0000313" key="1">
    <source>
        <dbReference type="EnsemblPlants" id="ORGLA12G0108100.1"/>
    </source>
</evidence>